<organism evidence="2 3">
    <name type="scientific">Pseudaestuariivita atlantica</name>
    <dbReference type="NCBI Taxonomy" id="1317121"/>
    <lineage>
        <taxon>Bacteria</taxon>
        <taxon>Pseudomonadati</taxon>
        <taxon>Pseudomonadota</taxon>
        <taxon>Alphaproteobacteria</taxon>
        <taxon>Rhodobacterales</taxon>
        <taxon>Paracoccaceae</taxon>
        <taxon>Pseudaestuariivita</taxon>
    </lineage>
</organism>
<dbReference type="Proteomes" id="UP000036938">
    <property type="component" value="Unassembled WGS sequence"/>
</dbReference>
<evidence type="ECO:0000313" key="2">
    <source>
        <dbReference type="EMBL" id="KNG92431.1"/>
    </source>
</evidence>
<evidence type="ECO:0000313" key="3">
    <source>
        <dbReference type="Proteomes" id="UP000036938"/>
    </source>
</evidence>
<evidence type="ECO:0008006" key="4">
    <source>
        <dbReference type="Google" id="ProtNLM"/>
    </source>
</evidence>
<protein>
    <recommendedName>
        <fullName evidence="4">Copper chaperone PCu(A)C</fullName>
    </recommendedName>
</protein>
<dbReference type="AlphaFoldDB" id="A0A0L1JL12"/>
<dbReference type="InterPro" id="IPR036182">
    <property type="entry name" value="PCuAC_sf"/>
</dbReference>
<dbReference type="OrthoDB" id="9796962at2"/>
<accession>A0A0L1JL12</accession>
<keyword evidence="3" id="KW-1185">Reference proteome</keyword>
<proteinExistence type="predicted"/>
<gene>
    <name evidence="2" type="ORF">ATO11_17645</name>
</gene>
<dbReference type="InterPro" id="IPR058248">
    <property type="entry name" value="Lxx211020-like"/>
</dbReference>
<dbReference type="Gene3D" id="2.60.40.1890">
    <property type="entry name" value="PCu(A)C copper chaperone"/>
    <property type="match status" value="1"/>
</dbReference>
<comment type="caution">
    <text evidence="2">The sequence shown here is derived from an EMBL/GenBank/DDBJ whole genome shotgun (WGS) entry which is preliminary data.</text>
</comment>
<dbReference type="Pfam" id="PF04314">
    <property type="entry name" value="PCuAC"/>
    <property type="match status" value="1"/>
</dbReference>
<dbReference type="STRING" id="1317121.ATO11_17645"/>
<name>A0A0L1JL12_9RHOB</name>
<dbReference type="EMBL" id="AQQZ01000009">
    <property type="protein sequence ID" value="KNG92431.1"/>
    <property type="molecule type" value="Genomic_DNA"/>
</dbReference>
<evidence type="ECO:0000256" key="1">
    <source>
        <dbReference type="SAM" id="SignalP"/>
    </source>
</evidence>
<dbReference type="PANTHER" id="PTHR36302:SF1">
    <property type="entry name" value="COPPER CHAPERONE PCU(A)C"/>
    <property type="match status" value="1"/>
</dbReference>
<feature type="chain" id="PRO_5005554008" description="Copper chaperone PCu(A)C" evidence="1">
    <location>
        <begin position="17"/>
        <end position="144"/>
    </location>
</feature>
<dbReference type="RefSeq" id="WP_050532231.1">
    <property type="nucleotide sequence ID" value="NZ_AQQZ01000009.1"/>
</dbReference>
<reference evidence="2 3" key="1">
    <citation type="journal article" date="2015" name="Int. J. Syst. Evol. Microbiol.">
        <title>Aestuariivita atlantica sp. nov., isolated from deep sea sediment of the Atlantic Ocean.</title>
        <authorList>
            <person name="Li G."/>
            <person name="Lai Q."/>
            <person name="Du Y."/>
            <person name="Liu X."/>
            <person name="Sun F."/>
            <person name="Shao Z."/>
        </authorList>
    </citation>
    <scope>NUCLEOTIDE SEQUENCE [LARGE SCALE GENOMIC DNA]</scope>
    <source>
        <strain evidence="2 3">22II-S11-z3</strain>
    </source>
</reference>
<keyword evidence="1" id="KW-0732">Signal</keyword>
<dbReference type="PANTHER" id="PTHR36302">
    <property type="entry name" value="BLR7088 PROTEIN"/>
    <property type="match status" value="1"/>
</dbReference>
<feature type="signal peptide" evidence="1">
    <location>
        <begin position="1"/>
        <end position="16"/>
    </location>
</feature>
<dbReference type="SUPFAM" id="SSF110087">
    <property type="entry name" value="DR1885-like metal-binding protein"/>
    <property type="match status" value="1"/>
</dbReference>
<sequence length="144" mass="15235">MRAAILALLFASPALADGLHVGEGWMAATEGQVARAFVEIHNEGDAPVILHAFRADWADAALVGAPVKADGRDVPLDDYMLLPGEELDMEPEGVFIRLTDLTVPLAEGTEADVTLILSTGTEIAITIQVEGENAETESHAGHDH</sequence>
<dbReference type="InterPro" id="IPR007410">
    <property type="entry name" value="LpqE-like"/>
</dbReference>